<dbReference type="SUPFAM" id="SSF81321">
    <property type="entry name" value="Family A G protein-coupled receptor-like"/>
    <property type="match status" value="1"/>
</dbReference>
<feature type="transmembrane region" description="Helical" evidence="6">
    <location>
        <begin position="372"/>
        <end position="393"/>
    </location>
</feature>
<feature type="transmembrane region" description="Helical" evidence="6">
    <location>
        <begin position="229"/>
        <end position="252"/>
    </location>
</feature>
<name>A0A9P0PQ48_ACAOB</name>
<keyword evidence="3 6" id="KW-1133">Transmembrane helix</keyword>
<feature type="domain" description="DEP" evidence="7">
    <location>
        <begin position="808"/>
        <end position="882"/>
    </location>
</feature>
<feature type="transmembrane region" description="Helical" evidence="6">
    <location>
        <begin position="142"/>
        <end position="162"/>
    </location>
</feature>
<dbReference type="PANTHER" id="PTHR22829">
    <property type="entry name" value="DEP DOMAIN PROTEIN"/>
    <property type="match status" value="1"/>
</dbReference>
<dbReference type="SMART" id="SM00049">
    <property type="entry name" value="DEP"/>
    <property type="match status" value="1"/>
</dbReference>
<keyword evidence="4 6" id="KW-0472">Membrane</keyword>
<dbReference type="EMBL" id="CAKOFQ010007199">
    <property type="protein sequence ID" value="CAH1994414.1"/>
    <property type="molecule type" value="Genomic_DNA"/>
</dbReference>
<evidence type="ECO:0000313" key="8">
    <source>
        <dbReference type="EMBL" id="CAH1994414.1"/>
    </source>
</evidence>
<feature type="region of interest" description="Disordered" evidence="5">
    <location>
        <begin position="556"/>
        <end position="583"/>
    </location>
</feature>
<dbReference type="GO" id="GO:0055085">
    <property type="term" value="P:transmembrane transport"/>
    <property type="evidence" value="ECO:0007669"/>
    <property type="project" value="InterPro"/>
</dbReference>
<dbReference type="CDD" id="cd04443">
    <property type="entry name" value="DEP_GPR155"/>
    <property type="match status" value="1"/>
</dbReference>
<dbReference type="Pfam" id="PF00610">
    <property type="entry name" value="DEP"/>
    <property type="match status" value="1"/>
</dbReference>
<dbReference type="InterPro" id="IPR051832">
    <property type="entry name" value="mTOR-Rac_regulators"/>
</dbReference>
<feature type="transmembrane region" description="Helical" evidence="6">
    <location>
        <begin position="77"/>
        <end position="98"/>
    </location>
</feature>
<keyword evidence="2 6" id="KW-0812">Transmembrane</keyword>
<dbReference type="OrthoDB" id="2133778at2759"/>
<organism evidence="8 9">
    <name type="scientific">Acanthoscelides obtectus</name>
    <name type="common">Bean weevil</name>
    <name type="synonym">Bruchus obtectus</name>
    <dbReference type="NCBI Taxonomy" id="200917"/>
    <lineage>
        <taxon>Eukaryota</taxon>
        <taxon>Metazoa</taxon>
        <taxon>Ecdysozoa</taxon>
        <taxon>Arthropoda</taxon>
        <taxon>Hexapoda</taxon>
        <taxon>Insecta</taxon>
        <taxon>Pterygota</taxon>
        <taxon>Neoptera</taxon>
        <taxon>Endopterygota</taxon>
        <taxon>Coleoptera</taxon>
        <taxon>Polyphaga</taxon>
        <taxon>Cucujiformia</taxon>
        <taxon>Chrysomeloidea</taxon>
        <taxon>Chrysomelidae</taxon>
        <taxon>Bruchinae</taxon>
        <taxon>Bruchini</taxon>
        <taxon>Acanthoscelides</taxon>
    </lineage>
</organism>
<protein>
    <recommendedName>
        <fullName evidence="7">DEP domain-containing protein</fullName>
    </recommendedName>
</protein>
<feature type="transmembrane region" description="Helical" evidence="6">
    <location>
        <begin position="748"/>
        <end position="770"/>
    </location>
</feature>
<evidence type="ECO:0000256" key="1">
    <source>
        <dbReference type="ARBA" id="ARBA00004141"/>
    </source>
</evidence>
<reference evidence="8" key="1">
    <citation type="submission" date="2022-03" db="EMBL/GenBank/DDBJ databases">
        <authorList>
            <person name="Sayadi A."/>
        </authorList>
    </citation>
    <scope>NUCLEOTIDE SEQUENCE</scope>
</reference>
<evidence type="ECO:0000256" key="2">
    <source>
        <dbReference type="ARBA" id="ARBA00022692"/>
    </source>
</evidence>
<dbReference type="Gene3D" id="1.20.1070.10">
    <property type="entry name" value="Rhodopsin 7-helix transmembrane proteins"/>
    <property type="match status" value="1"/>
</dbReference>
<sequence>MDNYTLENSVSASIDNLYPALTQCFFIIICGYFAGRVNLISETEAKGINTFIGTFSLPSLIFMSLADLELSEVNWLFLLSILIAKSIVFFSVIILTLLVSRPLNYGKAGIFAIFCTQSNDFAIGYPIVAALYKNTHPEYATYLYLMAPISLAILNPVSFVLMEAGKLRGRRNSAELLLNDGELSNASNLHKQRCRLAISVTKSIFMNPIICMTILGVLGNLIFKHHVPVYLGGTLQVLGSAFSASALFLLGLRMVGKVHKLRGATLVVPGILIMVKLIALPLVTREVISILHSGYNESETVDLSTYGFLYGTFPSAPTVFVFATQYSIDIDLIASAMVVCTFVSAPLMFVSAKMITITSCDPSEYMKQLDAFTFDISIIGMICCIWVIVVFILTKKICRIPHKITTSLVVSQMIGCLGAILWNTLGEREGWVGYVQFSLFCIGVYSSRLWTTILAVTLLFLQCRSLCYVLNLQPIFILVGWGSPILLSVLLLVFDEKGTRPFEKGNPNFVYGDSQAILAVSILVLCFIVTVGCLVLHQRYRRRFARYNDLAQAVASGESPHPSAATTPEEAETEAASCSGPSTSCDVAKVKDKTCCNVLPTIEEGQGEENVSGHAGDEPSSPVPDIEDLISDSSRNGEIRGVLAVLTEEGMSHAKDGLCPSRFGCAGHKRDVCHGIVKQYQEQIDDDLEYIEEEPESHEPQILRHTVLLILLLCSMFVGLALAIWTLVMEQMSGIYVELSFLDATLNFGQSIIVFAIFGLNSKEIVLPILKYWRKLWYGANTLNLPAWHELSTETKHICDQFVTHHLQHCRASIATDRRWRLKIYKNVFTGEQFVDWLIEVGLARDRIEAVNYARHLIEGKVLKHINSVYHFYDRNLLYTFV</sequence>
<dbReference type="InterPro" id="IPR000591">
    <property type="entry name" value="DEP_dom"/>
</dbReference>
<feature type="transmembrane region" description="Helical" evidence="6">
    <location>
        <begin position="17"/>
        <end position="35"/>
    </location>
</feature>
<feature type="transmembrane region" description="Helical" evidence="6">
    <location>
        <begin position="303"/>
        <end position="323"/>
    </location>
</feature>
<dbReference type="InterPro" id="IPR036388">
    <property type="entry name" value="WH-like_DNA-bd_sf"/>
</dbReference>
<feature type="transmembrane region" description="Helical" evidence="6">
    <location>
        <begin position="437"/>
        <end position="461"/>
    </location>
</feature>
<feature type="transmembrane region" description="Helical" evidence="6">
    <location>
        <begin position="405"/>
        <end position="425"/>
    </location>
</feature>
<dbReference type="SUPFAM" id="SSF46785">
    <property type="entry name" value="Winged helix' DNA-binding domain"/>
    <property type="match status" value="1"/>
</dbReference>
<accession>A0A9P0PQ48</accession>
<evidence type="ECO:0000256" key="6">
    <source>
        <dbReference type="SAM" id="Phobius"/>
    </source>
</evidence>
<dbReference type="PANTHER" id="PTHR22829:SF5">
    <property type="entry name" value="INTEGRAL MEMBRANE PROTEIN GPR155"/>
    <property type="match status" value="1"/>
</dbReference>
<proteinExistence type="predicted"/>
<evidence type="ECO:0000256" key="3">
    <source>
        <dbReference type="ARBA" id="ARBA00022989"/>
    </source>
</evidence>
<dbReference type="AlphaFoldDB" id="A0A9P0PQ48"/>
<dbReference type="InterPro" id="IPR037368">
    <property type="entry name" value="GPR155_DEP"/>
</dbReference>
<dbReference type="InterPro" id="IPR004776">
    <property type="entry name" value="Mem_transp_PIN-like"/>
</dbReference>
<feature type="transmembrane region" description="Helical" evidence="6">
    <location>
        <begin position="204"/>
        <end position="223"/>
    </location>
</feature>
<feature type="transmembrane region" description="Helical" evidence="6">
    <location>
        <begin position="707"/>
        <end position="728"/>
    </location>
</feature>
<keyword evidence="9" id="KW-1185">Reference proteome</keyword>
<dbReference type="GO" id="GO:0035556">
    <property type="term" value="P:intracellular signal transduction"/>
    <property type="evidence" value="ECO:0007669"/>
    <property type="project" value="InterPro"/>
</dbReference>
<comment type="subcellular location">
    <subcellularLocation>
        <location evidence="1">Membrane</location>
        <topology evidence="1">Multi-pass membrane protein</topology>
    </subcellularLocation>
</comment>
<feature type="transmembrane region" description="Helical" evidence="6">
    <location>
        <begin position="330"/>
        <end position="352"/>
    </location>
</feature>
<evidence type="ECO:0000259" key="7">
    <source>
        <dbReference type="PROSITE" id="PS50186"/>
    </source>
</evidence>
<feature type="transmembrane region" description="Helical" evidence="6">
    <location>
        <begin position="47"/>
        <end position="65"/>
    </location>
</feature>
<evidence type="ECO:0000313" key="9">
    <source>
        <dbReference type="Proteomes" id="UP001152888"/>
    </source>
</evidence>
<dbReference type="Pfam" id="PF03547">
    <property type="entry name" value="Mem_trans"/>
    <property type="match status" value="1"/>
</dbReference>
<feature type="transmembrane region" description="Helical" evidence="6">
    <location>
        <begin position="514"/>
        <end position="536"/>
    </location>
</feature>
<comment type="caution">
    <text evidence="8">The sequence shown here is derived from an EMBL/GenBank/DDBJ whole genome shotgun (WGS) entry which is preliminary data.</text>
</comment>
<gene>
    <name evidence="8" type="ORF">ACAOBT_LOCUS22110</name>
</gene>
<dbReference type="GO" id="GO:0030514">
    <property type="term" value="P:negative regulation of BMP signaling pathway"/>
    <property type="evidence" value="ECO:0007669"/>
    <property type="project" value="TreeGrafter"/>
</dbReference>
<evidence type="ECO:0000256" key="5">
    <source>
        <dbReference type="SAM" id="MobiDB-lite"/>
    </source>
</evidence>
<dbReference type="PROSITE" id="PS50186">
    <property type="entry name" value="DEP"/>
    <property type="match status" value="1"/>
</dbReference>
<feature type="transmembrane region" description="Helical" evidence="6">
    <location>
        <begin position="468"/>
        <end position="494"/>
    </location>
</feature>
<dbReference type="Proteomes" id="UP001152888">
    <property type="component" value="Unassembled WGS sequence"/>
</dbReference>
<feature type="region of interest" description="Disordered" evidence="5">
    <location>
        <begin position="606"/>
        <end position="631"/>
    </location>
</feature>
<feature type="transmembrane region" description="Helical" evidence="6">
    <location>
        <begin position="110"/>
        <end position="130"/>
    </location>
</feature>
<feature type="transmembrane region" description="Helical" evidence="6">
    <location>
        <begin position="264"/>
        <end position="283"/>
    </location>
</feature>
<evidence type="ECO:0000256" key="4">
    <source>
        <dbReference type="ARBA" id="ARBA00023136"/>
    </source>
</evidence>
<dbReference type="InterPro" id="IPR036390">
    <property type="entry name" value="WH_DNA-bd_sf"/>
</dbReference>
<dbReference type="GO" id="GO:0016020">
    <property type="term" value="C:membrane"/>
    <property type="evidence" value="ECO:0007669"/>
    <property type="project" value="UniProtKB-SubCell"/>
</dbReference>
<dbReference type="Gene3D" id="1.10.10.10">
    <property type="entry name" value="Winged helix-like DNA-binding domain superfamily/Winged helix DNA-binding domain"/>
    <property type="match status" value="1"/>
</dbReference>